<comment type="caution">
    <text evidence="5">The sequence shown here is derived from an EMBL/GenBank/DDBJ whole genome shotgun (WGS) entry which is preliminary data.</text>
</comment>
<dbReference type="PANTHER" id="PTHR43004">
    <property type="entry name" value="TRK SYSTEM POTASSIUM UPTAKE PROTEIN"/>
    <property type="match status" value="1"/>
</dbReference>
<keyword evidence="2" id="KW-0285">Flavoprotein</keyword>
<proteinExistence type="predicted"/>
<dbReference type="PRINTS" id="PR00420">
    <property type="entry name" value="RNGMNOXGNASE"/>
</dbReference>
<sequence>MNTLPTSTDVVIVGAGPTGLTLAATLAGRGIDVVLLDRQAEGANTSRAAVVHARTLEVLEEVGATETMVAEGVRSTRLVARDRDRELFGTRFDRLPTRYPYALMLSQARTEAILLDRLHALGGRVFRPYTVTDVSQDAERVTVTVADENGDRHAITARYVVGADGMHSAVREHAGIGFTGGTYGESFLLADVEMDWSLPTDEVTLFFAAAGMVVVAPLPGGTYRFVATVDEAPEHPTVADVQALLDQRGPLRRPAVVREVRWGSRFRVHHRVADTYRAGRVLLAGDAAHVHSPAGGQGMNTGIQDAVALGHALDAAMTGGGDGPLDEYTRTRRPVAEQVVAVADRLTRLATVPPRIRPLRNAAMRLAGHLPPVRRKLTWRLSGLDYR</sequence>
<dbReference type="InterPro" id="IPR036188">
    <property type="entry name" value="FAD/NAD-bd_sf"/>
</dbReference>
<name>A0A5B2WTA4_9PSEU</name>
<dbReference type="OrthoDB" id="8670884at2"/>
<evidence type="ECO:0000313" key="5">
    <source>
        <dbReference type="EMBL" id="KAA2254064.1"/>
    </source>
</evidence>
<reference evidence="5 6" key="1">
    <citation type="submission" date="2019-09" db="EMBL/GenBank/DDBJ databases">
        <title>Goodfellowia gen. nov., a new genus of the Pseudonocardineae related to Actinoalloteichus, containing Goodfellowia coeruleoviolacea gen. nov., comb. nov. gen. nov., comb. nov.</title>
        <authorList>
            <person name="Labeda D."/>
        </authorList>
    </citation>
    <scope>NUCLEOTIDE SEQUENCE [LARGE SCALE GENOMIC DNA]</scope>
    <source>
        <strain evidence="5 6">AN110305</strain>
    </source>
</reference>
<evidence type="ECO:0000259" key="4">
    <source>
        <dbReference type="Pfam" id="PF01494"/>
    </source>
</evidence>
<reference evidence="5 6" key="2">
    <citation type="submission" date="2019-09" db="EMBL/GenBank/DDBJ databases">
        <authorList>
            <person name="Jin C."/>
        </authorList>
    </citation>
    <scope>NUCLEOTIDE SEQUENCE [LARGE SCALE GENOMIC DNA]</scope>
    <source>
        <strain evidence="5 6">AN110305</strain>
    </source>
</reference>
<dbReference type="RefSeq" id="WP_149853429.1">
    <property type="nucleotide sequence ID" value="NZ_VUOB01000063.1"/>
</dbReference>
<accession>A0A5B2WTA4</accession>
<dbReference type="Pfam" id="PF01494">
    <property type="entry name" value="FAD_binding_3"/>
    <property type="match status" value="1"/>
</dbReference>
<evidence type="ECO:0000256" key="1">
    <source>
        <dbReference type="ARBA" id="ARBA00001974"/>
    </source>
</evidence>
<dbReference type="GO" id="GO:0016709">
    <property type="term" value="F:oxidoreductase activity, acting on paired donors, with incorporation or reduction of molecular oxygen, NAD(P)H as one donor, and incorporation of one atom of oxygen"/>
    <property type="evidence" value="ECO:0007669"/>
    <property type="project" value="UniProtKB-ARBA"/>
</dbReference>
<evidence type="ECO:0000256" key="3">
    <source>
        <dbReference type="ARBA" id="ARBA00022827"/>
    </source>
</evidence>
<keyword evidence="3" id="KW-0274">FAD</keyword>
<keyword evidence="6" id="KW-1185">Reference proteome</keyword>
<feature type="domain" description="FAD-binding" evidence="4">
    <location>
        <begin position="8"/>
        <end position="341"/>
    </location>
</feature>
<dbReference type="Proteomes" id="UP000323454">
    <property type="component" value="Unassembled WGS sequence"/>
</dbReference>
<dbReference type="GO" id="GO:0071949">
    <property type="term" value="F:FAD binding"/>
    <property type="evidence" value="ECO:0007669"/>
    <property type="project" value="InterPro"/>
</dbReference>
<dbReference type="SUPFAM" id="SSF51905">
    <property type="entry name" value="FAD/NAD(P)-binding domain"/>
    <property type="match status" value="1"/>
</dbReference>
<dbReference type="InterPro" id="IPR002938">
    <property type="entry name" value="FAD-bd"/>
</dbReference>
<comment type="cofactor">
    <cofactor evidence="1">
        <name>FAD</name>
        <dbReference type="ChEBI" id="CHEBI:57692"/>
    </cofactor>
</comment>
<dbReference type="InterPro" id="IPR050641">
    <property type="entry name" value="RIFMO-like"/>
</dbReference>
<dbReference type="PANTHER" id="PTHR43004:SF19">
    <property type="entry name" value="BINDING MONOOXYGENASE, PUTATIVE (JCVI)-RELATED"/>
    <property type="match status" value="1"/>
</dbReference>
<dbReference type="AlphaFoldDB" id="A0A5B2WTA4"/>
<dbReference type="EMBL" id="VUOB01000063">
    <property type="protein sequence ID" value="KAA2254064.1"/>
    <property type="molecule type" value="Genomic_DNA"/>
</dbReference>
<organism evidence="5 6">
    <name type="scientific">Solihabitans fulvus</name>
    <dbReference type="NCBI Taxonomy" id="1892852"/>
    <lineage>
        <taxon>Bacteria</taxon>
        <taxon>Bacillati</taxon>
        <taxon>Actinomycetota</taxon>
        <taxon>Actinomycetes</taxon>
        <taxon>Pseudonocardiales</taxon>
        <taxon>Pseudonocardiaceae</taxon>
        <taxon>Solihabitans</taxon>
    </lineage>
</organism>
<evidence type="ECO:0000313" key="6">
    <source>
        <dbReference type="Proteomes" id="UP000323454"/>
    </source>
</evidence>
<gene>
    <name evidence="5" type="ORF">F0L68_31120</name>
</gene>
<dbReference type="Gene3D" id="3.30.70.2450">
    <property type="match status" value="1"/>
</dbReference>
<protein>
    <submittedName>
        <fullName evidence="5">FAD-dependent oxidoreductase</fullName>
    </submittedName>
</protein>
<evidence type="ECO:0000256" key="2">
    <source>
        <dbReference type="ARBA" id="ARBA00022630"/>
    </source>
</evidence>
<dbReference type="Gene3D" id="3.50.50.60">
    <property type="entry name" value="FAD/NAD(P)-binding domain"/>
    <property type="match status" value="1"/>
</dbReference>